<dbReference type="EC" id="2.1.1.213" evidence="12"/>
<dbReference type="InterPro" id="IPR053943">
    <property type="entry name" value="RlmKL-like_Mtase_CS"/>
</dbReference>
<reference evidence="16 17" key="1">
    <citation type="submission" date="2018-06" db="EMBL/GenBank/DDBJ databases">
        <title>Extensive metabolic versatility and redundancy in microbially diverse, dynamic hydrothermal sediments.</title>
        <authorList>
            <person name="Dombrowski N."/>
            <person name="Teske A."/>
            <person name="Baker B.J."/>
        </authorList>
    </citation>
    <scope>NUCLEOTIDE SEQUENCE [LARGE SCALE GENOMIC DNA]</scope>
    <source>
        <strain evidence="16">B34_G17</strain>
    </source>
</reference>
<dbReference type="InterPro" id="IPR004114">
    <property type="entry name" value="THUMP_dom"/>
</dbReference>
<evidence type="ECO:0000313" key="16">
    <source>
        <dbReference type="EMBL" id="RLE50263.1"/>
    </source>
</evidence>
<evidence type="ECO:0000256" key="11">
    <source>
        <dbReference type="ARBA" id="ARBA00061338"/>
    </source>
</evidence>
<dbReference type="PROSITE" id="PS01261">
    <property type="entry name" value="UPF0020"/>
    <property type="match status" value="1"/>
</dbReference>
<organism evidence="16 17">
    <name type="scientific">Thermoproteota archaeon</name>
    <dbReference type="NCBI Taxonomy" id="2056631"/>
    <lineage>
        <taxon>Archaea</taxon>
        <taxon>Thermoproteota</taxon>
    </lineage>
</organism>
<dbReference type="Pfam" id="PF01170">
    <property type="entry name" value="UPF0020"/>
    <property type="match status" value="1"/>
</dbReference>
<dbReference type="CDD" id="cd02440">
    <property type="entry name" value="AdoMet_MTases"/>
    <property type="match status" value="1"/>
</dbReference>
<dbReference type="SUPFAM" id="SSF143437">
    <property type="entry name" value="THUMP domain-like"/>
    <property type="match status" value="1"/>
</dbReference>
<dbReference type="FunFam" id="3.40.50.150:FF:000251">
    <property type="entry name" value="Putative RNA methylase"/>
    <property type="match status" value="1"/>
</dbReference>
<evidence type="ECO:0000256" key="12">
    <source>
        <dbReference type="ARBA" id="ARBA00066936"/>
    </source>
</evidence>
<gene>
    <name evidence="16" type="ORF">DRJ33_07555</name>
</gene>
<dbReference type="GO" id="GO:0005737">
    <property type="term" value="C:cytoplasm"/>
    <property type="evidence" value="ECO:0007669"/>
    <property type="project" value="UniProtKB-SubCell"/>
</dbReference>
<keyword evidence="2" id="KW-0963">Cytoplasm</keyword>
<evidence type="ECO:0000256" key="14">
    <source>
        <dbReference type="PROSITE-ProRule" id="PRU00529"/>
    </source>
</evidence>
<comment type="caution">
    <text evidence="16">The sequence shown here is derived from an EMBL/GenBank/DDBJ whole genome shotgun (WGS) entry which is preliminary data.</text>
</comment>
<evidence type="ECO:0000256" key="5">
    <source>
        <dbReference type="ARBA" id="ARBA00022679"/>
    </source>
</evidence>
<dbReference type="GO" id="GO:0160102">
    <property type="term" value="F:tRNA (guanine(10)-N2)-methyltransferase activity"/>
    <property type="evidence" value="ECO:0007669"/>
    <property type="project" value="InterPro"/>
</dbReference>
<protein>
    <recommendedName>
        <fullName evidence="12">tRNA (guanine(10)-N(2))-dimethyltransferase</fullName>
        <ecNumber evidence="12">2.1.1.213</ecNumber>
    </recommendedName>
    <alternativeName>
        <fullName evidence="13">tRNA:G10 dimethyltransferase</fullName>
    </alternativeName>
</protein>
<evidence type="ECO:0000259" key="15">
    <source>
        <dbReference type="PROSITE" id="PS51165"/>
    </source>
</evidence>
<dbReference type="SUPFAM" id="SSF53335">
    <property type="entry name" value="S-adenosyl-L-methionine-dependent methyltransferases"/>
    <property type="match status" value="1"/>
</dbReference>
<evidence type="ECO:0000256" key="1">
    <source>
        <dbReference type="ARBA" id="ARBA00004496"/>
    </source>
</evidence>
<keyword evidence="5" id="KW-0808">Transferase</keyword>
<sequence>MTRLAFLLSGEHPEIPFAEVKAILEAEGLQYKVVKLLDQFLIIETSREALNIVAKRASMCMNCGELLFESLADWNEITKCAENVDWSFLSGKTFVVRVKRVKLSCLELSTLELEKKLGAYVVKAIGAKVNLRTPDVTLQGVLTDNSFVFYVLSHVIDRGSFDKRRPRTRPFFHPGVLSPRISRVFINLARAKSGEVLLDPFCGTGGFLIEAGLIGCEIIGLDVDFEMVKGAKKNLAFYGLKPLALIHGDARKMPFTSVRCIATDPPYGRAASSKGVKVEKLYSDFLAEVSDVVEGYVCLAYPHWIDIEEHANSCGLKLVEEYSMYVHKSLTRRIAVLKRA</sequence>
<dbReference type="SMART" id="SM00981">
    <property type="entry name" value="THUMP"/>
    <property type="match status" value="1"/>
</dbReference>
<dbReference type="Proteomes" id="UP000272051">
    <property type="component" value="Unassembled WGS sequence"/>
</dbReference>
<comment type="catalytic activity">
    <reaction evidence="9">
        <text>guanosine(10) in tRNA + 2 S-adenosyl-L-methionine = N(2)-dimethylguanosine(10) in tRNA + 2 S-adenosyl-L-homocysteine + 2 H(+)</text>
        <dbReference type="Rhea" id="RHEA:43124"/>
        <dbReference type="Rhea" id="RHEA-COMP:10355"/>
        <dbReference type="Rhea" id="RHEA-COMP:10358"/>
        <dbReference type="ChEBI" id="CHEBI:15378"/>
        <dbReference type="ChEBI" id="CHEBI:57856"/>
        <dbReference type="ChEBI" id="CHEBI:59789"/>
        <dbReference type="ChEBI" id="CHEBI:74269"/>
        <dbReference type="ChEBI" id="CHEBI:74513"/>
        <dbReference type="EC" id="2.1.1.213"/>
    </reaction>
</comment>
<evidence type="ECO:0000256" key="8">
    <source>
        <dbReference type="ARBA" id="ARBA00022884"/>
    </source>
</evidence>
<dbReference type="GO" id="GO:0030488">
    <property type="term" value="P:tRNA methylation"/>
    <property type="evidence" value="ECO:0007669"/>
    <property type="project" value="InterPro"/>
</dbReference>
<keyword evidence="3" id="KW-0820">tRNA-binding</keyword>
<name>A0A497ESD3_9CREN</name>
<dbReference type="PROSITE" id="PS51165">
    <property type="entry name" value="THUMP"/>
    <property type="match status" value="1"/>
</dbReference>
<evidence type="ECO:0000256" key="4">
    <source>
        <dbReference type="ARBA" id="ARBA00022603"/>
    </source>
</evidence>
<dbReference type="CDD" id="cd11715">
    <property type="entry name" value="THUMP_AdoMetMT"/>
    <property type="match status" value="1"/>
</dbReference>
<accession>A0A497ESD3</accession>
<evidence type="ECO:0000313" key="17">
    <source>
        <dbReference type="Proteomes" id="UP000272051"/>
    </source>
</evidence>
<comment type="function">
    <text evidence="10">Catalyzes the adenosylmethionine-dependent methylation of the exocyclic amino group (N(2)) of guanosine at position 10 of various tRNAs. Acts via a two-step process that leads to the formation of either N(2)-monomethyl (m(2)G) or N(2)-dimethylguanosine (m(2)(2)G).</text>
</comment>
<evidence type="ECO:0000256" key="10">
    <source>
        <dbReference type="ARBA" id="ARBA00054380"/>
    </source>
</evidence>
<dbReference type="GO" id="GO:0000049">
    <property type="term" value="F:tRNA binding"/>
    <property type="evidence" value="ECO:0007669"/>
    <property type="project" value="UniProtKB-KW"/>
</dbReference>
<dbReference type="PANTHER" id="PTHR14911:SF21">
    <property type="entry name" value="N2-METHYLGUANOSINE TRNA METHYLTRANSFERASE"/>
    <property type="match status" value="1"/>
</dbReference>
<dbReference type="Gene3D" id="3.40.50.150">
    <property type="entry name" value="Vaccinia Virus protein VP39"/>
    <property type="match status" value="1"/>
</dbReference>
<keyword evidence="7" id="KW-0819">tRNA processing</keyword>
<dbReference type="AlphaFoldDB" id="A0A497ESD3"/>
<evidence type="ECO:0000256" key="9">
    <source>
        <dbReference type="ARBA" id="ARBA00051883"/>
    </source>
</evidence>
<proteinExistence type="inferred from homology"/>
<comment type="subcellular location">
    <subcellularLocation>
        <location evidence="1">Cytoplasm</location>
    </subcellularLocation>
</comment>
<dbReference type="InterPro" id="IPR000241">
    <property type="entry name" value="RlmKL-like_Mtase"/>
</dbReference>
<comment type="similarity">
    <text evidence="11">Belongs to the methyltransferase superfamily. Trm-G10 family.</text>
</comment>
<dbReference type="InterPro" id="IPR029063">
    <property type="entry name" value="SAM-dependent_MTases_sf"/>
</dbReference>
<keyword evidence="4 16" id="KW-0489">Methyltransferase</keyword>
<evidence type="ECO:0000256" key="3">
    <source>
        <dbReference type="ARBA" id="ARBA00022555"/>
    </source>
</evidence>
<evidence type="ECO:0000256" key="7">
    <source>
        <dbReference type="ARBA" id="ARBA00022694"/>
    </source>
</evidence>
<feature type="domain" description="THUMP" evidence="15">
    <location>
        <begin position="47"/>
        <end position="153"/>
    </location>
</feature>
<dbReference type="PANTHER" id="PTHR14911">
    <property type="entry name" value="THUMP DOMAIN-CONTAINING"/>
    <property type="match status" value="1"/>
</dbReference>
<dbReference type="GO" id="GO:0160101">
    <property type="term" value="F:tRNA (guanine(10)-N2)-dimethyltransferase activity"/>
    <property type="evidence" value="ECO:0007669"/>
    <property type="project" value="UniProtKB-EC"/>
</dbReference>
<evidence type="ECO:0000256" key="13">
    <source>
        <dbReference type="ARBA" id="ARBA00082665"/>
    </source>
</evidence>
<evidence type="ECO:0000256" key="6">
    <source>
        <dbReference type="ARBA" id="ARBA00022691"/>
    </source>
</evidence>
<dbReference type="InterPro" id="IPR005885">
    <property type="entry name" value="TrmG10"/>
</dbReference>
<dbReference type="Pfam" id="PF02926">
    <property type="entry name" value="THUMP"/>
    <property type="match status" value="1"/>
</dbReference>
<keyword evidence="6" id="KW-0949">S-adenosyl-L-methionine</keyword>
<evidence type="ECO:0000256" key="2">
    <source>
        <dbReference type="ARBA" id="ARBA00022490"/>
    </source>
</evidence>
<dbReference type="NCBIfam" id="TIGR01177">
    <property type="entry name" value="TIGR01177 family methyltransferase"/>
    <property type="match status" value="1"/>
</dbReference>
<dbReference type="Gene3D" id="3.30.2130.30">
    <property type="match status" value="1"/>
</dbReference>
<keyword evidence="8 14" id="KW-0694">RNA-binding</keyword>
<dbReference type="EMBL" id="QMQX01000176">
    <property type="protein sequence ID" value="RLE50263.1"/>
    <property type="molecule type" value="Genomic_DNA"/>
</dbReference>